<dbReference type="EMBL" id="CABL01000004">
    <property type="protein sequence ID" value="CBH74852.1"/>
    <property type="molecule type" value="Genomic_DNA"/>
</dbReference>
<organism evidence="2">
    <name type="scientific">mine drainage metagenome</name>
    <dbReference type="NCBI Taxonomy" id="410659"/>
    <lineage>
        <taxon>unclassified sequences</taxon>
        <taxon>metagenomes</taxon>
        <taxon>ecological metagenomes</taxon>
    </lineage>
</organism>
<evidence type="ECO:0000256" key="1">
    <source>
        <dbReference type="SAM" id="MobiDB-lite"/>
    </source>
</evidence>
<accession>E6PEG7</accession>
<protein>
    <submittedName>
        <fullName evidence="2">Uncharacterized protein</fullName>
    </submittedName>
</protein>
<dbReference type="AlphaFoldDB" id="E6PEG7"/>
<comment type="caution">
    <text evidence="2">The sequence shown here is derived from an EMBL/GenBank/DDBJ whole genome shotgun (WGS) entry which is preliminary data.</text>
</comment>
<sequence length="65" mass="7624">MHQRRGGITREKRMPNHQQNRFVVQMHQASHLHPRPNEHDEAADATFDPANFPESVKTGRRIDEL</sequence>
<name>E6PEG7_9ZZZZ</name>
<feature type="region of interest" description="Disordered" evidence="1">
    <location>
        <begin position="28"/>
        <end position="65"/>
    </location>
</feature>
<proteinExistence type="predicted"/>
<evidence type="ECO:0000313" key="2">
    <source>
        <dbReference type="EMBL" id="CBH74852.1"/>
    </source>
</evidence>
<reference evidence="2" key="1">
    <citation type="submission" date="2009-10" db="EMBL/GenBank/DDBJ databases">
        <title>Diversity of trophic interactions inside an arsenic-rich microbial ecosystem.</title>
        <authorList>
            <person name="Bertin P.N."/>
            <person name="Heinrich-Salmeron A."/>
            <person name="Pelletier E."/>
            <person name="Goulhen-Chollet F."/>
            <person name="Arsene-Ploetze F."/>
            <person name="Gallien S."/>
            <person name="Calteau A."/>
            <person name="Vallenet D."/>
            <person name="Casiot C."/>
            <person name="Chane-Woon-Ming B."/>
            <person name="Giloteaux L."/>
            <person name="Barakat M."/>
            <person name="Bonnefoy V."/>
            <person name="Bruneel O."/>
            <person name="Chandler M."/>
            <person name="Cleiss J."/>
            <person name="Duran R."/>
            <person name="Elbaz-Poulichet F."/>
            <person name="Fonknechten N."/>
            <person name="Lauga B."/>
            <person name="Mornico D."/>
            <person name="Ortet P."/>
            <person name="Schaeffer C."/>
            <person name="Siguier P."/>
            <person name="Alexander Thil Smith A."/>
            <person name="Van Dorsselaer A."/>
            <person name="Weissenbach J."/>
            <person name="Medigue C."/>
            <person name="Le Paslier D."/>
        </authorList>
    </citation>
    <scope>NUCLEOTIDE SEQUENCE</scope>
</reference>
<gene>
    <name evidence="2" type="ORF">CARN1_0386</name>
</gene>